<comment type="subunit">
    <text evidence="7">Heterotetramer composed of ParC and ParE.</text>
</comment>
<dbReference type="SMART" id="SM00434">
    <property type="entry name" value="TOP4c"/>
    <property type="match status" value="1"/>
</dbReference>
<keyword evidence="12" id="KW-1185">Reference proteome</keyword>
<feature type="domain" description="Topo IIA-type catalytic" evidence="10">
    <location>
        <begin position="69"/>
        <end position="554"/>
    </location>
</feature>
<feature type="compositionally biased region" description="Acidic residues" evidence="9">
    <location>
        <begin position="14"/>
        <end position="27"/>
    </location>
</feature>
<dbReference type="HAMAP" id="MF_00936">
    <property type="entry name" value="ParC_type1"/>
    <property type="match status" value="1"/>
</dbReference>
<name>A0ABS2GVZ3_9BURK</name>
<evidence type="ECO:0000256" key="8">
    <source>
        <dbReference type="PROSITE-ProRule" id="PRU01384"/>
    </source>
</evidence>
<feature type="site" description="Interaction with DNA" evidence="7">
    <location>
        <position position="116"/>
    </location>
</feature>
<dbReference type="Gene3D" id="2.120.10.90">
    <property type="entry name" value="DNA gyrase/topoisomerase IV, subunit A, C-terminal"/>
    <property type="match status" value="1"/>
</dbReference>
<evidence type="ECO:0000256" key="6">
    <source>
        <dbReference type="ARBA" id="ARBA00023235"/>
    </source>
</evidence>
<feature type="site" description="Transition state stabilizer" evidence="7">
    <location>
        <position position="157"/>
    </location>
</feature>
<evidence type="ECO:0000259" key="10">
    <source>
        <dbReference type="PROSITE" id="PS52040"/>
    </source>
</evidence>
<comment type="caution">
    <text evidence="11">The sequence shown here is derived from an EMBL/GenBank/DDBJ whole genome shotgun (WGS) entry which is preliminary data.</text>
</comment>
<proteinExistence type="inferred from homology"/>
<dbReference type="CDD" id="cd00187">
    <property type="entry name" value="TOP4c"/>
    <property type="match status" value="1"/>
</dbReference>
<evidence type="ECO:0000256" key="2">
    <source>
        <dbReference type="ARBA" id="ARBA00022475"/>
    </source>
</evidence>
<evidence type="ECO:0000256" key="5">
    <source>
        <dbReference type="ARBA" id="ARBA00023136"/>
    </source>
</evidence>
<dbReference type="RefSeq" id="WP_205050552.1">
    <property type="nucleotide sequence ID" value="NZ_JACJKX010000011.1"/>
</dbReference>
<evidence type="ECO:0000256" key="4">
    <source>
        <dbReference type="ARBA" id="ARBA00023125"/>
    </source>
</evidence>
<dbReference type="Proteomes" id="UP000777002">
    <property type="component" value="Unassembled WGS sequence"/>
</dbReference>
<evidence type="ECO:0000256" key="1">
    <source>
        <dbReference type="ARBA" id="ARBA00000185"/>
    </source>
</evidence>
<sequence>MDAPSTQEVNIVDESAENDSSETESEPEVIPLEARPVLSGDDGEQLTLAHFASHAYLEYAMSVVKGRALPAIGDGQKPVQRRILFDMHEMGLGRPEAKTVKSARVVGDVLGKYHPHGDTAAYEAMVRMAQDFNMRYPLVLGQGNFGSRDGDGAAAMRYTEARLTKISRLLLDEIDEGTVDFVPNYDGAFKEPQMLPARLPFVLLNGSSGIAVGMATEIPSHNIKEVAAACLMLLDNPQATLDEVLSVLPAPDFPMGGQLISKKEDIREAYRSGRGTLKVRARYTFEEMQRGHWRLIMTELPPNTSAQRVLNEVGEITNPKIRPGKKALTSEQQQAKAAMLALLDTVRDESDKETPTRLVFEPKTKNVDRQEFVNALLAQTSLECNVSMNLVMVGSDGKPRQKSLMDILNEWLSFRVQTVRRRTQFRLEKTLERIHIMEGRHLVYLNLDEVIAIIREADDPKEALMARFPLSEIQAEDILEIRLRQLARLVGIKIEAELAELNKTKSSLERLLGSEKLLRNLVAKEISQDAAEFGDERRTLVEEASRAEMTQTVVDEPVTVVISQKGYVRSRTGHGHDATVMTYKMGDSFAVAFECRTTDQMVAVADNGRVYTIAVSDFPSARGDGLPINSFIDLEKGSAIVGYCVAKPEQRVVMATSEGMGFICQFKDLFARVKAGKNFIKVPEKGVRILVPQVVAEDQTLLACLSEEGRLLIYDLNEVRTLPGGGKGVALMDLNLTESLVVAKPIASEGVLVTGIGRGGKVRYYAVKKAVLEYHLGHRARKGKALDIRWKATDLQPLPKKDSAEPEAASSEELSDTLF</sequence>
<dbReference type="EC" id="5.6.2.2" evidence="7"/>
<gene>
    <name evidence="7 11" type="primary">parC</name>
    <name evidence="11" type="ORF">H5985_06505</name>
</gene>
<reference evidence="11 12" key="1">
    <citation type="journal article" date="2021" name="Sci. Rep.">
        <title>The distribution of antibiotic resistance genes in chicken gut microbiota commensals.</title>
        <authorList>
            <person name="Juricova H."/>
            <person name="Matiasovicova J."/>
            <person name="Kubasova T."/>
            <person name="Cejkova D."/>
            <person name="Rychlik I."/>
        </authorList>
    </citation>
    <scope>NUCLEOTIDE SEQUENCE [LARGE SCALE GENOMIC DNA]</scope>
    <source>
        <strain evidence="11 12">An562</strain>
    </source>
</reference>
<dbReference type="NCBIfam" id="NF004044">
    <property type="entry name" value="PRK05561.1"/>
    <property type="match status" value="1"/>
</dbReference>
<dbReference type="Gene3D" id="3.90.199.10">
    <property type="entry name" value="Topoisomerase II, domain 5"/>
    <property type="match status" value="1"/>
</dbReference>
<keyword evidence="4 7" id="KW-0238">DNA-binding</keyword>
<keyword evidence="2 7" id="KW-1003">Cell membrane</keyword>
<evidence type="ECO:0000313" key="11">
    <source>
        <dbReference type="EMBL" id="MBM6928916.1"/>
    </source>
</evidence>
<accession>A0ABS2GVZ3</accession>
<dbReference type="Pfam" id="PF03989">
    <property type="entry name" value="DNA_gyraseA_C"/>
    <property type="match status" value="2"/>
</dbReference>
<evidence type="ECO:0000256" key="7">
    <source>
        <dbReference type="HAMAP-Rule" id="MF_00936"/>
    </source>
</evidence>
<dbReference type="SUPFAM" id="SSF56719">
    <property type="entry name" value="Type II DNA topoisomerase"/>
    <property type="match status" value="1"/>
</dbReference>
<comment type="similarity">
    <text evidence="7">Belongs to the type II topoisomerase GyrA/ParC subunit family. ParC type 1 subfamily.</text>
</comment>
<feature type="active site" description="O-(5'-phospho-DNA)-tyrosine intermediate" evidence="7 8">
    <location>
        <position position="158"/>
    </location>
</feature>
<dbReference type="Gene3D" id="1.10.268.10">
    <property type="entry name" value="Topoisomerase, domain 3"/>
    <property type="match status" value="1"/>
</dbReference>
<dbReference type="EMBL" id="JACJKX010000011">
    <property type="protein sequence ID" value="MBM6928916.1"/>
    <property type="molecule type" value="Genomic_DNA"/>
</dbReference>
<organism evidence="11 12">
    <name type="scientific">Parasutterella secunda</name>
    <dbReference type="NCBI Taxonomy" id="626947"/>
    <lineage>
        <taxon>Bacteria</taxon>
        <taxon>Pseudomonadati</taxon>
        <taxon>Pseudomonadota</taxon>
        <taxon>Betaproteobacteria</taxon>
        <taxon>Burkholderiales</taxon>
        <taxon>Sutterellaceae</taxon>
        <taxon>Parasutterella</taxon>
    </lineage>
</organism>
<keyword evidence="6 7" id="KW-0413">Isomerase</keyword>
<dbReference type="PANTHER" id="PTHR43493">
    <property type="entry name" value="DNA GYRASE/TOPOISOMERASE SUBUNIT A"/>
    <property type="match status" value="1"/>
</dbReference>
<dbReference type="InterPro" id="IPR013758">
    <property type="entry name" value="Topo_IIA_A/C_ab"/>
</dbReference>
<dbReference type="InterPro" id="IPR035516">
    <property type="entry name" value="Gyrase/topoIV_suA_C"/>
</dbReference>
<dbReference type="NCBIfam" id="TIGR01062">
    <property type="entry name" value="parC_Gneg"/>
    <property type="match status" value="1"/>
</dbReference>
<feature type="region of interest" description="Disordered" evidence="9">
    <location>
        <begin position="797"/>
        <end position="819"/>
    </location>
</feature>
<keyword evidence="5 7" id="KW-0472">Membrane</keyword>
<comment type="function">
    <text evidence="7">Topoisomerase IV is essential for chromosome segregation. It relaxes supercoiled DNA. Performs the decatenation events required during the replication of a circular DNA molecule.</text>
</comment>
<dbReference type="InterPro" id="IPR005742">
    <property type="entry name" value="TopoIV_A_Gneg"/>
</dbReference>
<dbReference type="SUPFAM" id="SSF101904">
    <property type="entry name" value="GyrA/ParC C-terminal domain-like"/>
    <property type="match status" value="1"/>
</dbReference>
<evidence type="ECO:0000313" key="12">
    <source>
        <dbReference type="Proteomes" id="UP000777002"/>
    </source>
</evidence>
<comment type="catalytic activity">
    <reaction evidence="1 7 8">
        <text>ATP-dependent breakage, passage and rejoining of double-stranded DNA.</text>
        <dbReference type="EC" id="5.6.2.2"/>
    </reaction>
</comment>
<protein>
    <recommendedName>
        <fullName evidence="7">DNA topoisomerase 4 subunit A</fullName>
        <ecNumber evidence="7">5.6.2.2</ecNumber>
    </recommendedName>
    <alternativeName>
        <fullName evidence="7">Topoisomerase IV subunit A</fullName>
    </alternativeName>
</protein>
<dbReference type="PANTHER" id="PTHR43493:SF1">
    <property type="entry name" value="DNA TOPOISOMERASE 4 SUBUNIT A"/>
    <property type="match status" value="1"/>
</dbReference>
<dbReference type="Gene3D" id="3.30.1360.40">
    <property type="match status" value="1"/>
</dbReference>
<dbReference type="InterPro" id="IPR050220">
    <property type="entry name" value="Type_II_DNA_Topoisomerases"/>
</dbReference>
<keyword evidence="3 7" id="KW-0799">Topoisomerase</keyword>
<dbReference type="InterPro" id="IPR002205">
    <property type="entry name" value="Topo_IIA_dom_A"/>
</dbReference>
<dbReference type="InterPro" id="IPR013757">
    <property type="entry name" value="Topo_IIA_A_a_sf"/>
</dbReference>
<feature type="site" description="Interaction with DNA" evidence="7">
    <location>
        <position position="77"/>
    </location>
</feature>
<evidence type="ECO:0000256" key="3">
    <source>
        <dbReference type="ARBA" id="ARBA00023029"/>
    </source>
</evidence>
<dbReference type="PROSITE" id="PS52040">
    <property type="entry name" value="TOPO_IIA"/>
    <property type="match status" value="1"/>
</dbReference>
<dbReference type="InterPro" id="IPR006691">
    <property type="entry name" value="GyrA/parC_rep"/>
</dbReference>
<dbReference type="Pfam" id="PF00521">
    <property type="entry name" value="DNA_topoisoIV"/>
    <property type="match status" value="1"/>
</dbReference>
<feature type="site" description="Interaction with DNA" evidence="7">
    <location>
        <position position="114"/>
    </location>
</feature>
<feature type="region of interest" description="Disordered" evidence="9">
    <location>
        <begin position="1"/>
        <end position="29"/>
    </location>
</feature>
<comment type="subcellular location">
    <subcellularLocation>
        <location evidence="7">Cell membrane</location>
        <topology evidence="7">Peripheral membrane protein</topology>
    </subcellularLocation>
</comment>
<evidence type="ECO:0000256" key="9">
    <source>
        <dbReference type="SAM" id="MobiDB-lite"/>
    </source>
</evidence>
<dbReference type="InterPro" id="IPR013760">
    <property type="entry name" value="Topo_IIA-like_dom_sf"/>
</dbReference>